<accession>A0AAP2YWR5</accession>
<dbReference type="Pfam" id="PF08031">
    <property type="entry name" value="BBE"/>
    <property type="match status" value="1"/>
</dbReference>
<sequence>MKSGSQIDDGGLEDAIDSLVDGLRGTVISPDDGAYDDARAVWNGLVDAHPALVVRCQGAADIAKAMQFARERELPFSIRGGGHHQSGSAVVEDGVVLDLSEMNGVHVDPTEQVARVEPGCRARDVLLEAQHYGLATPTGSAGDVGIAGSTLGGGIGWMRRAHGLGIDALRSVDLVTPDGELRRASPDRNEDLFWAIRGGGGNVGVVTSFEFDLYEVGPVVAGLGVFYPTDDAEHVLERYHELTRDAPWEVTTLALHSHVPHLPPIPDELAGTDTVAIMGCFVGDVDRGQEVLQPFRELAEPLLDMSEPMPYLQLHELGSLLFPEGRNYCHRSAFVDDLDGDVLEFVVEHAADAPSPLSGIGIWHLGGAIADVASDETAFPHRESEYMLTVEANWEDGDSDEYGSDDDNLAWARAGDDALRALGGVGAYGGFTGVSEQAGESHHERVYGENLERLARVKAASDADNVLDQNVNVAPDDD</sequence>
<evidence type="ECO:0000256" key="2">
    <source>
        <dbReference type="ARBA" id="ARBA00005466"/>
    </source>
</evidence>
<comment type="caution">
    <text evidence="7">The sequence shown here is derived from an EMBL/GenBank/DDBJ whole genome shotgun (WGS) entry which is preliminary data.</text>
</comment>
<dbReference type="GO" id="GO:0071949">
    <property type="term" value="F:FAD binding"/>
    <property type="evidence" value="ECO:0007669"/>
    <property type="project" value="InterPro"/>
</dbReference>
<comment type="cofactor">
    <cofactor evidence="1">
        <name>FAD</name>
        <dbReference type="ChEBI" id="CHEBI:57692"/>
    </cofactor>
</comment>
<dbReference type="InterPro" id="IPR016167">
    <property type="entry name" value="FAD-bd_PCMH_sub1"/>
</dbReference>
<name>A0AAP2YWR5_9EURY</name>
<keyword evidence="5" id="KW-0560">Oxidoreductase</keyword>
<dbReference type="PANTHER" id="PTHR42973">
    <property type="entry name" value="BINDING OXIDOREDUCTASE, PUTATIVE (AFU_ORTHOLOGUE AFUA_1G17690)-RELATED"/>
    <property type="match status" value="1"/>
</dbReference>
<dbReference type="InterPro" id="IPR016169">
    <property type="entry name" value="FAD-bd_PCMH_sub2"/>
</dbReference>
<evidence type="ECO:0000256" key="4">
    <source>
        <dbReference type="ARBA" id="ARBA00022827"/>
    </source>
</evidence>
<feature type="domain" description="FAD-binding PCMH-type" evidence="6">
    <location>
        <begin position="46"/>
        <end position="216"/>
    </location>
</feature>
<reference evidence="7" key="1">
    <citation type="submission" date="2022-09" db="EMBL/GenBank/DDBJ databases">
        <title>Enrichment on poylsaccharides allowed isolation of novel metabolic and taxonomic groups of Haloarchaea.</title>
        <authorList>
            <person name="Sorokin D.Y."/>
            <person name="Elcheninov A.G."/>
            <person name="Khizhniak T.V."/>
            <person name="Kolganova T.V."/>
            <person name="Kublanov I.V."/>
        </authorList>
    </citation>
    <scope>NUCLEOTIDE SEQUENCE</scope>
    <source>
        <strain evidence="7">AArc-xg1-1</strain>
    </source>
</reference>
<evidence type="ECO:0000313" key="8">
    <source>
        <dbReference type="Proteomes" id="UP001321018"/>
    </source>
</evidence>
<gene>
    <name evidence="7" type="ORF">OB960_02700</name>
</gene>
<dbReference type="EMBL" id="JAOPKA010000001">
    <property type="protein sequence ID" value="MCU4740305.1"/>
    <property type="molecule type" value="Genomic_DNA"/>
</dbReference>
<evidence type="ECO:0000259" key="6">
    <source>
        <dbReference type="PROSITE" id="PS51387"/>
    </source>
</evidence>
<organism evidence="7 8">
    <name type="scientific">Natronoglomus mannanivorans</name>
    <dbReference type="NCBI Taxonomy" id="2979990"/>
    <lineage>
        <taxon>Archaea</taxon>
        <taxon>Methanobacteriati</taxon>
        <taxon>Methanobacteriota</taxon>
        <taxon>Stenosarchaea group</taxon>
        <taxon>Halobacteria</taxon>
        <taxon>Halobacteriales</taxon>
        <taxon>Natrialbaceae</taxon>
        <taxon>Natronoglomus</taxon>
    </lineage>
</organism>
<protein>
    <submittedName>
        <fullName evidence="7">FAD-binding oxidoreductase</fullName>
    </submittedName>
</protein>
<keyword evidence="4" id="KW-0274">FAD</keyword>
<evidence type="ECO:0000256" key="3">
    <source>
        <dbReference type="ARBA" id="ARBA00022630"/>
    </source>
</evidence>
<dbReference type="Proteomes" id="UP001321018">
    <property type="component" value="Unassembled WGS sequence"/>
</dbReference>
<dbReference type="PANTHER" id="PTHR42973:SF39">
    <property type="entry name" value="FAD-BINDING PCMH-TYPE DOMAIN-CONTAINING PROTEIN"/>
    <property type="match status" value="1"/>
</dbReference>
<dbReference type="InterPro" id="IPR036318">
    <property type="entry name" value="FAD-bd_PCMH-like_sf"/>
</dbReference>
<dbReference type="Gene3D" id="3.30.465.10">
    <property type="match status" value="1"/>
</dbReference>
<proteinExistence type="inferred from homology"/>
<dbReference type="PROSITE" id="PS51387">
    <property type="entry name" value="FAD_PCMH"/>
    <property type="match status" value="1"/>
</dbReference>
<dbReference type="GO" id="GO:0016491">
    <property type="term" value="F:oxidoreductase activity"/>
    <property type="evidence" value="ECO:0007669"/>
    <property type="project" value="UniProtKB-KW"/>
</dbReference>
<dbReference type="InterPro" id="IPR006094">
    <property type="entry name" value="Oxid_FAD_bind_N"/>
</dbReference>
<keyword evidence="3" id="KW-0285">Flavoprotein</keyword>
<dbReference type="RefSeq" id="WP_338002144.1">
    <property type="nucleotide sequence ID" value="NZ_JAOPKA010000001.1"/>
</dbReference>
<evidence type="ECO:0000313" key="7">
    <source>
        <dbReference type="EMBL" id="MCU4740305.1"/>
    </source>
</evidence>
<dbReference type="InterPro" id="IPR050416">
    <property type="entry name" value="FAD-linked_Oxidoreductase"/>
</dbReference>
<dbReference type="Pfam" id="PF01565">
    <property type="entry name" value="FAD_binding_4"/>
    <property type="match status" value="1"/>
</dbReference>
<evidence type="ECO:0000256" key="5">
    <source>
        <dbReference type="ARBA" id="ARBA00023002"/>
    </source>
</evidence>
<dbReference type="AlphaFoldDB" id="A0AAP2YWR5"/>
<comment type="similarity">
    <text evidence="2">Belongs to the oxygen-dependent FAD-linked oxidoreductase family.</text>
</comment>
<dbReference type="InterPro" id="IPR012951">
    <property type="entry name" value="BBE"/>
</dbReference>
<dbReference type="Gene3D" id="3.30.43.10">
    <property type="entry name" value="Uridine Diphospho-n-acetylenolpyruvylglucosamine Reductase, domain 2"/>
    <property type="match status" value="1"/>
</dbReference>
<evidence type="ECO:0000256" key="1">
    <source>
        <dbReference type="ARBA" id="ARBA00001974"/>
    </source>
</evidence>
<dbReference type="InterPro" id="IPR016166">
    <property type="entry name" value="FAD-bd_PCMH"/>
</dbReference>
<dbReference type="SUPFAM" id="SSF56176">
    <property type="entry name" value="FAD-binding/transporter-associated domain-like"/>
    <property type="match status" value="1"/>
</dbReference>
<dbReference type="Gene3D" id="3.40.462.20">
    <property type="match status" value="1"/>
</dbReference>